<comment type="caution">
    <text evidence="1">The sequence shown here is derived from an EMBL/GenBank/DDBJ whole genome shotgun (WGS) entry which is preliminary data.</text>
</comment>
<proteinExistence type="predicted"/>
<keyword evidence="2" id="KW-1185">Reference proteome</keyword>
<reference evidence="1" key="1">
    <citation type="submission" date="2023-05" db="EMBL/GenBank/DDBJ databases">
        <authorList>
            <person name="Stuckert A."/>
        </authorList>
    </citation>
    <scope>NUCLEOTIDE SEQUENCE</scope>
</reference>
<feature type="non-terminal residue" evidence="1">
    <location>
        <position position="1"/>
    </location>
</feature>
<dbReference type="EMBL" id="CATNWA010007128">
    <property type="protein sequence ID" value="CAI9553399.1"/>
    <property type="molecule type" value="Genomic_DNA"/>
</dbReference>
<accession>A0ABN9C0Y0</accession>
<evidence type="ECO:0000313" key="1">
    <source>
        <dbReference type="EMBL" id="CAI9553399.1"/>
    </source>
</evidence>
<organism evidence="1 2">
    <name type="scientific">Staurois parvus</name>
    <dbReference type="NCBI Taxonomy" id="386267"/>
    <lineage>
        <taxon>Eukaryota</taxon>
        <taxon>Metazoa</taxon>
        <taxon>Chordata</taxon>
        <taxon>Craniata</taxon>
        <taxon>Vertebrata</taxon>
        <taxon>Euteleostomi</taxon>
        <taxon>Amphibia</taxon>
        <taxon>Batrachia</taxon>
        <taxon>Anura</taxon>
        <taxon>Neobatrachia</taxon>
        <taxon>Ranoidea</taxon>
        <taxon>Ranidae</taxon>
        <taxon>Staurois</taxon>
    </lineage>
</organism>
<name>A0ABN9C0Y0_9NEOB</name>
<gene>
    <name evidence="1" type="ORF">SPARVUS_LOCUS4039340</name>
</gene>
<sequence length="103" mass="12473">NVFLCVHVHIIVYRQLSLQSVFERTKLAFRSRFYKCFVQTALYQRGISVYKRLRLEFFFNSFISRCCPEPFFIMKNECKAFSRYSNGPGTPYFEVSHERKYVR</sequence>
<evidence type="ECO:0000313" key="2">
    <source>
        <dbReference type="Proteomes" id="UP001162483"/>
    </source>
</evidence>
<feature type="non-terminal residue" evidence="1">
    <location>
        <position position="103"/>
    </location>
</feature>
<dbReference type="Proteomes" id="UP001162483">
    <property type="component" value="Unassembled WGS sequence"/>
</dbReference>
<protein>
    <submittedName>
        <fullName evidence="1">Uncharacterized protein</fullName>
    </submittedName>
</protein>